<accession>A0A7D9E986</accession>
<feature type="compositionally biased region" description="Polar residues" evidence="2">
    <location>
        <begin position="16"/>
        <end position="36"/>
    </location>
</feature>
<evidence type="ECO:0000256" key="2">
    <source>
        <dbReference type="SAM" id="MobiDB-lite"/>
    </source>
</evidence>
<dbReference type="InterPro" id="IPR004244">
    <property type="entry name" value="Transposase_22"/>
</dbReference>
<dbReference type="OrthoDB" id="6629429at2759"/>
<keyword evidence="4" id="KW-1185">Reference proteome</keyword>
<evidence type="ECO:0000256" key="1">
    <source>
        <dbReference type="SAM" id="Coils"/>
    </source>
</evidence>
<dbReference type="PANTHER" id="PTHR11505">
    <property type="entry name" value="L1 TRANSPOSABLE ELEMENT-RELATED"/>
    <property type="match status" value="1"/>
</dbReference>
<feature type="region of interest" description="Disordered" evidence="2">
    <location>
        <begin position="1"/>
        <end position="48"/>
    </location>
</feature>
<dbReference type="EMBL" id="CACRXK020005047">
    <property type="protein sequence ID" value="CAB4004923.1"/>
    <property type="molecule type" value="Genomic_DNA"/>
</dbReference>
<evidence type="ECO:0000313" key="3">
    <source>
        <dbReference type="EMBL" id="CAB4004923.1"/>
    </source>
</evidence>
<dbReference type="Gene3D" id="3.30.70.1820">
    <property type="entry name" value="L1 transposable element, RRM domain"/>
    <property type="match status" value="1"/>
</dbReference>
<reference evidence="3" key="1">
    <citation type="submission" date="2020-04" db="EMBL/GenBank/DDBJ databases">
        <authorList>
            <person name="Alioto T."/>
            <person name="Alioto T."/>
            <person name="Gomez Garrido J."/>
        </authorList>
    </citation>
    <scope>NUCLEOTIDE SEQUENCE</scope>
    <source>
        <strain evidence="3">A484AB</strain>
    </source>
</reference>
<evidence type="ECO:0000313" key="4">
    <source>
        <dbReference type="Proteomes" id="UP001152795"/>
    </source>
</evidence>
<dbReference type="Proteomes" id="UP001152795">
    <property type="component" value="Unassembled WGS sequence"/>
</dbReference>
<gene>
    <name evidence="3" type="ORF">PACLA_8A006644</name>
</gene>
<feature type="coiled-coil region" evidence="1">
    <location>
        <begin position="70"/>
        <end position="139"/>
    </location>
</feature>
<name>A0A7D9E986_PARCT</name>
<proteinExistence type="predicted"/>
<dbReference type="AlphaFoldDB" id="A0A7D9E986"/>
<protein>
    <submittedName>
        <fullName evidence="3">Uncharacterized protein</fullName>
    </submittedName>
</protein>
<organism evidence="3 4">
    <name type="scientific">Paramuricea clavata</name>
    <name type="common">Red gorgonian</name>
    <name type="synonym">Violescent sea-whip</name>
    <dbReference type="NCBI Taxonomy" id="317549"/>
    <lineage>
        <taxon>Eukaryota</taxon>
        <taxon>Metazoa</taxon>
        <taxon>Cnidaria</taxon>
        <taxon>Anthozoa</taxon>
        <taxon>Octocorallia</taxon>
        <taxon>Malacalcyonacea</taxon>
        <taxon>Plexauridae</taxon>
        <taxon>Paramuricea</taxon>
    </lineage>
</organism>
<sequence length="273" mass="32361">MSKHALRSSAQKESKFTVNTSIDKKNMNASKVNETPSRLPGKNGEKRPEMDRIDEMFDMIKAVIAKLDTLDEIKQRIVYVERELSEMKNSIEFAHAEVKDLKEEVVESKRSDQENKEKIRALEEANQHLLDSVIDLKARSMRDNLLFYNVQEDEKENTSDKIYKILEENLQIPDAREKIKIDRSHRVGRKRDSNRKPRAIVVKFNYFQDREQIRMNARKLRGTRIGIAEQFPEEIEKIRQTLYPEMKKAKAQGHRVRMVRDRLYINNVEFKHY</sequence>
<comment type="caution">
    <text evidence="3">The sequence shown here is derived from an EMBL/GenBank/DDBJ whole genome shotgun (WGS) entry which is preliminary data.</text>
</comment>
<keyword evidence="1" id="KW-0175">Coiled coil</keyword>